<dbReference type="FunFam" id="3.65.10.10:FF:000001">
    <property type="entry name" value="UDP-N-acetylglucosamine 1-carboxyvinyltransferase"/>
    <property type="match status" value="1"/>
</dbReference>
<name>A0A6M9PLP8_9BURK</name>
<keyword evidence="9 13" id="KW-0961">Cell wall biogenesis/degradation</keyword>
<dbReference type="InterPro" id="IPR005750">
    <property type="entry name" value="UDP_GlcNAc_COvinyl_MurA"/>
</dbReference>
<evidence type="ECO:0000256" key="2">
    <source>
        <dbReference type="ARBA" id="ARBA00004752"/>
    </source>
</evidence>
<evidence type="ECO:0000256" key="6">
    <source>
        <dbReference type="ARBA" id="ARBA00022960"/>
    </source>
</evidence>
<dbReference type="CDD" id="cd01555">
    <property type="entry name" value="UdpNAET"/>
    <property type="match status" value="1"/>
</dbReference>
<dbReference type="EC" id="2.5.1.7" evidence="13"/>
<organism evidence="15 16">
    <name type="scientific">Polynucleobacter arcticus</name>
    <dbReference type="NCBI Taxonomy" id="1743165"/>
    <lineage>
        <taxon>Bacteria</taxon>
        <taxon>Pseudomonadati</taxon>
        <taxon>Pseudomonadota</taxon>
        <taxon>Betaproteobacteria</taxon>
        <taxon>Burkholderiales</taxon>
        <taxon>Burkholderiaceae</taxon>
        <taxon>Polynucleobacter</taxon>
    </lineage>
</organism>
<keyword evidence="4 13" id="KW-0132">Cell division</keyword>
<evidence type="ECO:0000259" key="14">
    <source>
        <dbReference type="Pfam" id="PF00275"/>
    </source>
</evidence>
<keyword evidence="3 13" id="KW-0963">Cytoplasm</keyword>
<evidence type="ECO:0000256" key="1">
    <source>
        <dbReference type="ARBA" id="ARBA00004496"/>
    </source>
</evidence>
<dbReference type="GO" id="GO:0008360">
    <property type="term" value="P:regulation of cell shape"/>
    <property type="evidence" value="ECO:0007669"/>
    <property type="project" value="UniProtKB-KW"/>
</dbReference>
<keyword evidence="6 13" id="KW-0133">Cell shape</keyword>
<dbReference type="GO" id="GO:0009252">
    <property type="term" value="P:peptidoglycan biosynthetic process"/>
    <property type="evidence" value="ECO:0007669"/>
    <property type="project" value="UniProtKB-UniRule"/>
</dbReference>
<dbReference type="Gene3D" id="3.65.10.10">
    <property type="entry name" value="Enolpyruvate transferase domain"/>
    <property type="match status" value="2"/>
</dbReference>
<dbReference type="InterPro" id="IPR050068">
    <property type="entry name" value="MurA_subfamily"/>
</dbReference>
<dbReference type="RefSeq" id="WP_173959416.1">
    <property type="nucleotide sequence ID" value="NZ_CBCSCC010000001.1"/>
</dbReference>
<keyword evidence="5 13" id="KW-0808">Transferase</keyword>
<accession>A0A6M9PLP8</accession>
<evidence type="ECO:0000256" key="12">
    <source>
        <dbReference type="ARBA" id="ARBA00047527"/>
    </source>
</evidence>
<feature type="binding site" evidence="13">
    <location>
        <position position="96"/>
    </location>
    <ligand>
        <name>UDP-N-acetyl-alpha-D-glucosamine</name>
        <dbReference type="ChEBI" id="CHEBI:57705"/>
    </ligand>
</feature>
<dbReference type="NCBIfam" id="TIGR01072">
    <property type="entry name" value="murA"/>
    <property type="match status" value="1"/>
</dbReference>
<evidence type="ECO:0000256" key="3">
    <source>
        <dbReference type="ARBA" id="ARBA00022490"/>
    </source>
</evidence>
<comment type="similarity">
    <text evidence="11 13">Belongs to the EPSP synthase family. MurA subfamily.</text>
</comment>
<keyword evidence="8 13" id="KW-0131">Cell cycle</keyword>
<evidence type="ECO:0000256" key="11">
    <source>
        <dbReference type="ARBA" id="ARBA00038367"/>
    </source>
</evidence>
<feature type="binding site" evidence="13">
    <location>
        <position position="334"/>
    </location>
    <ligand>
        <name>UDP-N-acetyl-alpha-D-glucosamine</name>
        <dbReference type="ChEBI" id="CHEBI:57705"/>
    </ligand>
</feature>
<evidence type="ECO:0000256" key="9">
    <source>
        <dbReference type="ARBA" id="ARBA00023316"/>
    </source>
</evidence>
<dbReference type="AlphaFoldDB" id="A0A6M9PLP8"/>
<sequence length="424" mass="45065">MDKLRMVGGTPLKGEVAIAGAKNAALPILCACLLCDEPITLRNVPDLQDVRTMLKLLQEIGVTVTFPDANDRNHVVLNAANIKSSEATYEMVKTMRASILVLGPLLARMHSAKVSLPGGCAIGARPVDQHIKGLKAMGANIKIKSGYIQAETKSASGRLQGASILTDMITVTGTENLLMAATLASGITILENAAREPEVGDLAELLVKMGAKITGIGSDRLVIEGVEKLHSAEHAVIADRIEAGTFLCAVAAAGGDVLVKHCRPDTLDAVIVKLKEAGLKMEIGPDWIKASMKGRPKAVSFRTSEYPAFPTDMQAQLMAVNAIAEGNATITETIFENRFMHVQEMNRLGADIAIEGNTAIAQGVEKLSGAIVMATDLRASASLVIAGLAAQGETQVDRIYHLDRGYDRMEQKLTLLGANIERVK</sequence>
<dbReference type="Pfam" id="PF00275">
    <property type="entry name" value="EPSP_synthase"/>
    <property type="match status" value="1"/>
</dbReference>
<protein>
    <recommendedName>
        <fullName evidence="13">UDP-N-acetylglucosamine 1-carboxyvinyltransferase</fullName>
        <ecNumber evidence="13">2.5.1.7</ecNumber>
    </recommendedName>
    <alternativeName>
        <fullName evidence="13">Enoylpyruvate transferase</fullName>
    </alternativeName>
    <alternativeName>
        <fullName evidence="13">UDP-N-acetylglucosamine enolpyruvyl transferase</fullName>
        <shortName evidence="13">EPT</shortName>
    </alternativeName>
</protein>
<gene>
    <name evidence="13 15" type="primary">murA</name>
    <name evidence="15" type="ORF">DN92_00530</name>
</gene>
<evidence type="ECO:0000256" key="13">
    <source>
        <dbReference type="HAMAP-Rule" id="MF_00111"/>
    </source>
</evidence>
<dbReference type="InterPro" id="IPR013792">
    <property type="entry name" value="RNA3'P_cycl/enolpyr_Trfase_a/b"/>
</dbReference>
<evidence type="ECO:0000313" key="15">
    <source>
        <dbReference type="EMBL" id="QKM59647.1"/>
    </source>
</evidence>
<comment type="function">
    <text evidence="13">Cell wall formation. Adds enolpyruvyl to UDP-N-acetylglucosamine.</text>
</comment>
<dbReference type="HAMAP" id="MF_00111">
    <property type="entry name" value="MurA"/>
    <property type="match status" value="1"/>
</dbReference>
<dbReference type="GO" id="GO:0071555">
    <property type="term" value="P:cell wall organization"/>
    <property type="evidence" value="ECO:0007669"/>
    <property type="project" value="UniProtKB-KW"/>
</dbReference>
<dbReference type="Proteomes" id="UP000501090">
    <property type="component" value="Chromosome"/>
</dbReference>
<dbReference type="GO" id="GO:0008760">
    <property type="term" value="F:UDP-N-acetylglucosamine 1-carboxyvinyltransferase activity"/>
    <property type="evidence" value="ECO:0007669"/>
    <property type="project" value="UniProtKB-UniRule"/>
</dbReference>
<keyword evidence="10 13" id="KW-0670">Pyruvate</keyword>
<dbReference type="KEGG" id="pard:DN92_00530"/>
<comment type="catalytic activity">
    <reaction evidence="12 13">
        <text>phosphoenolpyruvate + UDP-N-acetyl-alpha-D-glucosamine = UDP-N-acetyl-3-O-(1-carboxyvinyl)-alpha-D-glucosamine + phosphate</text>
        <dbReference type="Rhea" id="RHEA:18681"/>
        <dbReference type="ChEBI" id="CHEBI:43474"/>
        <dbReference type="ChEBI" id="CHEBI:57705"/>
        <dbReference type="ChEBI" id="CHEBI:58702"/>
        <dbReference type="ChEBI" id="CHEBI:68483"/>
        <dbReference type="EC" id="2.5.1.7"/>
    </reaction>
</comment>
<dbReference type="EMBL" id="CP028940">
    <property type="protein sequence ID" value="QKM59647.1"/>
    <property type="molecule type" value="Genomic_DNA"/>
</dbReference>
<dbReference type="GO" id="GO:0019277">
    <property type="term" value="P:UDP-N-acetylgalactosamine biosynthetic process"/>
    <property type="evidence" value="ECO:0007669"/>
    <property type="project" value="InterPro"/>
</dbReference>
<comment type="caution">
    <text evidence="13">Lacks conserved residue(s) required for the propagation of feature annotation.</text>
</comment>
<dbReference type="NCBIfam" id="NF006873">
    <property type="entry name" value="PRK09369.1"/>
    <property type="match status" value="1"/>
</dbReference>
<comment type="subcellular location">
    <subcellularLocation>
        <location evidence="1 13">Cytoplasm</location>
    </subcellularLocation>
</comment>
<dbReference type="PANTHER" id="PTHR43783">
    <property type="entry name" value="UDP-N-ACETYLGLUCOSAMINE 1-CARBOXYVINYLTRANSFERASE"/>
    <property type="match status" value="1"/>
</dbReference>
<feature type="modified residue" description="2-(S-cysteinyl)pyruvic acid O-phosphothioketal" evidence="13">
    <location>
        <position position="120"/>
    </location>
</feature>
<feature type="binding site" evidence="13">
    <location>
        <begin position="22"/>
        <end position="23"/>
    </location>
    <ligand>
        <name>phosphoenolpyruvate</name>
        <dbReference type="ChEBI" id="CHEBI:58702"/>
    </ligand>
</feature>
<evidence type="ECO:0000256" key="5">
    <source>
        <dbReference type="ARBA" id="ARBA00022679"/>
    </source>
</evidence>
<dbReference type="InterPro" id="IPR001986">
    <property type="entry name" value="Enolpyruvate_Tfrase_dom"/>
</dbReference>
<feature type="domain" description="Enolpyruvate transferase" evidence="14">
    <location>
        <begin position="8"/>
        <end position="413"/>
    </location>
</feature>
<dbReference type="InterPro" id="IPR036968">
    <property type="entry name" value="Enolpyruvate_Tfrase_sf"/>
</dbReference>
<dbReference type="UniPathway" id="UPA00219"/>
<dbReference type="GO" id="GO:0051301">
    <property type="term" value="P:cell division"/>
    <property type="evidence" value="ECO:0007669"/>
    <property type="project" value="UniProtKB-KW"/>
</dbReference>
<dbReference type="SUPFAM" id="SSF55205">
    <property type="entry name" value="EPT/RTPC-like"/>
    <property type="match status" value="1"/>
</dbReference>
<comment type="pathway">
    <text evidence="2 13">Cell wall biogenesis; peptidoglycan biosynthesis.</text>
</comment>
<reference evidence="15 16" key="1">
    <citation type="submission" date="2018-04" db="EMBL/GenBank/DDBJ databases">
        <title>Polynucleobacter sp. UK-Long2-W17 genome.</title>
        <authorList>
            <person name="Hahn M.W."/>
        </authorList>
    </citation>
    <scope>NUCLEOTIDE SEQUENCE [LARGE SCALE GENOMIC DNA]</scope>
    <source>
        <strain evidence="15 16">UK-Long2-W17</strain>
    </source>
</reference>
<evidence type="ECO:0000256" key="10">
    <source>
        <dbReference type="ARBA" id="ARBA00023317"/>
    </source>
</evidence>
<evidence type="ECO:0000256" key="8">
    <source>
        <dbReference type="ARBA" id="ARBA00023306"/>
    </source>
</evidence>
<evidence type="ECO:0000256" key="7">
    <source>
        <dbReference type="ARBA" id="ARBA00022984"/>
    </source>
</evidence>
<proteinExistence type="inferred from homology"/>
<keyword evidence="16" id="KW-1185">Reference proteome</keyword>
<dbReference type="PANTHER" id="PTHR43783:SF1">
    <property type="entry name" value="UDP-N-ACETYLGLUCOSAMINE 1-CARBOXYVINYLTRANSFERASE"/>
    <property type="match status" value="1"/>
</dbReference>
<dbReference type="GO" id="GO:0005737">
    <property type="term" value="C:cytoplasm"/>
    <property type="evidence" value="ECO:0007669"/>
    <property type="project" value="UniProtKB-SubCell"/>
</dbReference>
<feature type="binding site" evidence="13">
    <location>
        <position position="312"/>
    </location>
    <ligand>
        <name>UDP-N-acetyl-alpha-D-glucosamine</name>
        <dbReference type="ChEBI" id="CHEBI:57705"/>
    </ligand>
</feature>
<keyword evidence="7 13" id="KW-0573">Peptidoglycan synthesis</keyword>
<evidence type="ECO:0000313" key="16">
    <source>
        <dbReference type="Proteomes" id="UP000501090"/>
    </source>
</evidence>
<evidence type="ECO:0000256" key="4">
    <source>
        <dbReference type="ARBA" id="ARBA00022618"/>
    </source>
</evidence>
<feature type="binding site" evidence="13">
    <location>
        <begin position="125"/>
        <end position="129"/>
    </location>
    <ligand>
        <name>UDP-N-acetyl-alpha-D-glucosamine</name>
        <dbReference type="ChEBI" id="CHEBI:57705"/>
    </ligand>
</feature>
<feature type="active site" description="Proton donor" evidence="13">
    <location>
        <position position="120"/>
    </location>
</feature>